<sequence>MSVQGYVLIKVSEKAPKEVKTRIRKIMRGTTVTIKGKGYRSRGLLEEVNGIALAGGVYMVPSSAAERVVEKLSEKSLMVYVEIISLCTCPCR</sequence>
<evidence type="ECO:0000313" key="1">
    <source>
        <dbReference type="EMBL" id="HGI87311.1"/>
    </source>
</evidence>
<dbReference type="AlphaFoldDB" id="A0A7C4BBJ4"/>
<gene>
    <name evidence="1" type="ORF">ENV14_02795</name>
</gene>
<dbReference type="EMBL" id="DTFF01000023">
    <property type="protein sequence ID" value="HGI87311.1"/>
    <property type="molecule type" value="Genomic_DNA"/>
</dbReference>
<comment type="caution">
    <text evidence="1">The sequence shown here is derived from an EMBL/GenBank/DDBJ whole genome shotgun (WGS) entry which is preliminary data.</text>
</comment>
<name>A0A7C4BBJ4_9CREN</name>
<proteinExistence type="predicted"/>
<organism evidence="1">
    <name type="scientific">Ignisphaera aggregans</name>
    <dbReference type="NCBI Taxonomy" id="334771"/>
    <lineage>
        <taxon>Archaea</taxon>
        <taxon>Thermoproteota</taxon>
        <taxon>Thermoprotei</taxon>
        <taxon>Desulfurococcales</taxon>
        <taxon>Desulfurococcaceae</taxon>
        <taxon>Ignisphaera</taxon>
    </lineage>
</organism>
<protein>
    <submittedName>
        <fullName evidence="1">Uncharacterized protein</fullName>
    </submittedName>
</protein>
<accession>A0A7C4BBJ4</accession>
<reference evidence="1" key="1">
    <citation type="journal article" date="2020" name="mSystems">
        <title>Genome- and Community-Level Interaction Insights into Carbon Utilization and Element Cycling Functions of Hydrothermarchaeota in Hydrothermal Sediment.</title>
        <authorList>
            <person name="Zhou Z."/>
            <person name="Liu Y."/>
            <person name="Xu W."/>
            <person name="Pan J."/>
            <person name="Luo Z.H."/>
            <person name="Li M."/>
        </authorList>
    </citation>
    <scope>NUCLEOTIDE SEQUENCE [LARGE SCALE GENOMIC DNA]</scope>
    <source>
        <strain evidence="1">SpSt-732</strain>
    </source>
</reference>